<evidence type="ECO:0000256" key="1">
    <source>
        <dbReference type="SAM" id="MobiDB-lite"/>
    </source>
</evidence>
<gene>
    <name evidence="2" type="primary">LOC123126039</name>
</gene>
<sequence>MGSLMAGWSSHALDDDLKVRFMRNRSLTKEDVEAFWRQHKKPAPEDNVDGGETVVASSPRKGSPKSTPRPSTLSHVRSSPPVMTSSVDGDGDGEAAASPSASRDWWTRSSWAFLNEPPPPPQREGGGVGQGAAAAV</sequence>
<dbReference type="Gramene" id="TraesCLE_scaffold_011735_01G000300.1">
    <property type="protein sequence ID" value="TraesCLE_scaffold_011735_01G000300.1"/>
    <property type="gene ID" value="TraesCLE_scaffold_011735_01G000300"/>
</dbReference>
<dbReference type="Gramene" id="TraesARI5D03G03169240.1">
    <property type="protein sequence ID" value="TraesARI5D03G03169240.1"/>
    <property type="gene ID" value="TraesARI5D03G03169240"/>
</dbReference>
<evidence type="ECO:0000313" key="3">
    <source>
        <dbReference type="Proteomes" id="UP000019116"/>
    </source>
</evidence>
<dbReference type="Gramene" id="TraesJUL5D03G03240670.1">
    <property type="protein sequence ID" value="TraesJUL5D03G03240670.1"/>
    <property type="gene ID" value="TraesJUL5D03G03240670"/>
</dbReference>
<dbReference type="PANTHER" id="PTHR33872:SF8">
    <property type="match status" value="1"/>
</dbReference>
<dbReference type="Gramene" id="TraesCS5D03G1103700.1">
    <property type="protein sequence ID" value="TraesCS5D03G1103700.1.CDS"/>
    <property type="gene ID" value="TraesCS5D03G1103700"/>
</dbReference>
<dbReference type="Proteomes" id="UP000019116">
    <property type="component" value="Chromosome 5D"/>
</dbReference>
<dbReference type="EnsemblPlants" id="TraesCS5D02G504500.1">
    <property type="protein sequence ID" value="TraesCS5D02G504500.1"/>
    <property type="gene ID" value="TraesCS5D02G504500"/>
</dbReference>
<dbReference type="Gramene" id="TraesNOR5D03G03245260.1">
    <property type="protein sequence ID" value="TraesNOR5D03G03245260.1"/>
    <property type="gene ID" value="TraesNOR5D03G03245260"/>
</dbReference>
<dbReference type="RefSeq" id="XP_044402390.1">
    <property type="nucleotide sequence ID" value="XM_044546455.1"/>
</dbReference>
<dbReference type="OMA" id="AYWRSQK"/>
<dbReference type="Gramene" id="TraesMAC5D03G03214150.1">
    <property type="protein sequence ID" value="TraesMAC5D03G03214150.1"/>
    <property type="gene ID" value="TraesMAC5D03G03214150"/>
</dbReference>
<dbReference type="GeneID" id="123126039"/>
<dbReference type="KEGG" id="taes:123126039"/>
<dbReference type="PaxDb" id="4565-Traes_5DL_A85ECFACB.1"/>
<dbReference type="PANTHER" id="PTHR33872">
    <property type="entry name" value="DNA POLYMERASE EPSILON CATALYTIC SUBUNIT A"/>
    <property type="match status" value="1"/>
</dbReference>
<dbReference type="Gramene" id="TraesCAD_scaffold_022490_01G000300.1">
    <property type="protein sequence ID" value="TraesCAD_scaffold_022490_01G000300.1"/>
    <property type="gene ID" value="TraesCAD_scaffold_022490_01G000300"/>
</dbReference>
<keyword evidence="3" id="KW-1185">Reference proteome</keyword>
<dbReference type="Gramene" id="TraesWEE_scaffold_010820_01G000300.1">
    <property type="protein sequence ID" value="TraesWEE_scaffold_010820_01G000300.1"/>
    <property type="gene ID" value="TraesWEE_scaffold_010820_01G000300"/>
</dbReference>
<feature type="region of interest" description="Disordered" evidence="1">
    <location>
        <begin position="38"/>
        <end position="136"/>
    </location>
</feature>
<accession>A0A3B6N152</accession>
<dbReference type="OrthoDB" id="1858881at2759"/>
<name>A0A3B6N152_WHEAT</name>
<evidence type="ECO:0000313" key="2">
    <source>
        <dbReference type="EnsemblPlants" id="TraesCS5D02G504500.1"/>
    </source>
</evidence>
<dbReference type="Gramene" id="TraesROB_scaffold_081990_01G000300.1">
    <property type="protein sequence ID" value="TraesROB_scaffold_081990_01G000300.1"/>
    <property type="gene ID" value="TraesROB_scaffold_081990_01G000300"/>
</dbReference>
<feature type="compositionally biased region" description="Polar residues" evidence="1">
    <location>
        <begin position="64"/>
        <end position="87"/>
    </location>
</feature>
<dbReference type="Gramene" id="TraesJAG5D03G03212440.1">
    <property type="protein sequence ID" value="TraesJAG5D03G03212440.1"/>
    <property type="gene ID" value="TraesJAG5D03G03212440"/>
</dbReference>
<proteinExistence type="predicted"/>
<dbReference type="Gramene" id="TraesSTA5D03G03206110.1">
    <property type="protein sequence ID" value="TraesSTA5D03G03206110.1"/>
    <property type="gene ID" value="TraesSTA5D03G03206110"/>
</dbReference>
<dbReference type="Gramene" id="TraesSYM5D03G03156330.1">
    <property type="protein sequence ID" value="TraesSYM5D03G03156330.1"/>
    <property type="gene ID" value="TraesSYM5D03G03156330"/>
</dbReference>
<organism evidence="2">
    <name type="scientific">Triticum aestivum</name>
    <name type="common">Wheat</name>
    <dbReference type="NCBI Taxonomy" id="4565"/>
    <lineage>
        <taxon>Eukaryota</taxon>
        <taxon>Viridiplantae</taxon>
        <taxon>Streptophyta</taxon>
        <taxon>Embryophyta</taxon>
        <taxon>Tracheophyta</taxon>
        <taxon>Spermatophyta</taxon>
        <taxon>Magnoliopsida</taxon>
        <taxon>Liliopsida</taxon>
        <taxon>Poales</taxon>
        <taxon>Poaceae</taxon>
        <taxon>BOP clade</taxon>
        <taxon>Pooideae</taxon>
        <taxon>Triticodae</taxon>
        <taxon>Triticeae</taxon>
        <taxon>Triticinae</taxon>
        <taxon>Triticum</taxon>
    </lineage>
</organism>
<dbReference type="Gramene" id="TraesPARA_EIv1.0_1875250.1">
    <property type="protein sequence ID" value="TraesPARA_EIv1.0_1875250.1.CDS"/>
    <property type="gene ID" value="TraesPARA_EIv1.0_1875250"/>
</dbReference>
<dbReference type="Gramene" id="TraesCS5D02G504500.1">
    <property type="protein sequence ID" value="TraesCS5D02G504500.1"/>
    <property type="gene ID" value="TraesCS5D02G504500"/>
</dbReference>
<dbReference type="Gramene" id="TraesLDM5D03G03220350.1">
    <property type="protein sequence ID" value="TraesLDM5D03G03220350.1"/>
    <property type="gene ID" value="TraesLDM5D03G03220350"/>
</dbReference>
<dbReference type="STRING" id="4565.A0A3B6N152"/>
<dbReference type="AlphaFoldDB" id="A0A3B6N152"/>
<reference evidence="2" key="2">
    <citation type="submission" date="2018-10" db="UniProtKB">
        <authorList>
            <consortium name="EnsemblPlants"/>
        </authorList>
    </citation>
    <scope>IDENTIFICATION</scope>
</reference>
<dbReference type="Gramene" id="TraesLAC5D03G03171230.1">
    <property type="protein sequence ID" value="TraesLAC5D03G03171230.1"/>
    <property type="gene ID" value="TraesLAC5D03G03171230"/>
</dbReference>
<protein>
    <submittedName>
        <fullName evidence="2">Uncharacterized protein</fullName>
    </submittedName>
</protein>
<reference evidence="2" key="1">
    <citation type="submission" date="2018-08" db="EMBL/GenBank/DDBJ databases">
        <authorList>
            <person name="Rossello M."/>
        </authorList>
    </citation>
    <scope>NUCLEOTIDE SEQUENCE [LARGE SCALE GENOMIC DNA]</scope>
    <source>
        <strain evidence="2">cv. Chinese Spring</strain>
    </source>
</reference>